<dbReference type="PANTHER" id="PTHR16932">
    <property type="entry name" value="INTERFERON ALPHA-INDUCIBLE PROTEIN 27"/>
    <property type="match status" value="1"/>
</dbReference>
<reference evidence="7" key="1">
    <citation type="journal article" date="2020" name="Stud. Mycol.">
        <title>101 Dothideomycetes genomes: a test case for predicting lifestyles and emergence of pathogens.</title>
        <authorList>
            <person name="Haridas S."/>
            <person name="Albert R."/>
            <person name="Binder M."/>
            <person name="Bloem J."/>
            <person name="Labutti K."/>
            <person name="Salamov A."/>
            <person name="Andreopoulos B."/>
            <person name="Baker S."/>
            <person name="Barry K."/>
            <person name="Bills G."/>
            <person name="Bluhm B."/>
            <person name="Cannon C."/>
            <person name="Castanera R."/>
            <person name="Culley D."/>
            <person name="Daum C."/>
            <person name="Ezra D."/>
            <person name="Gonzalez J."/>
            <person name="Henrissat B."/>
            <person name="Kuo A."/>
            <person name="Liang C."/>
            <person name="Lipzen A."/>
            <person name="Lutzoni F."/>
            <person name="Magnuson J."/>
            <person name="Mondo S."/>
            <person name="Nolan M."/>
            <person name="Ohm R."/>
            <person name="Pangilinan J."/>
            <person name="Park H.-J."/>
            <person name="Ramirez L."/>
            <person name="Alfaro M."/>
            <person name="Sun H."/>
            <person name="Tritt A."/>
            <person name="Yoshinaga Y."/>
            <person name="Zwiers L.-H."/>
            <person name="Turgeon B."/>
            <person name="Goodwin S."/>
            <person name="Spatafora J."/>
            <person name="Crous P."/>
            <person name="Grigoriev I."/>
        </authorList>
    </citation>
    <scope>NUCLEOTIDE SEQUENCE</scope>
    <source>
        <strain evidence="7">CBS 627.86</strain>
    </source>
</reference>
<keyword evidence="3 6" id="KW-0812">Transmembrane</keyword>
<comment type="similarity">
    <text evidence="2">Belongs to the IFI6/IFI27 family.</text>
</comment>
<evidence type="ECO:0000256" key="3">
    <source>
        <dbReference type="ARBA" id="ARBA00022692"/>
    </source>
</evidence>
<feature type="transmembrane region" description="Helical" evidence="6">
    <location>
        <begin position="153"/>
        <end position="180"/>
    </location>
</feature>
<sequence>MSSLDGSKTGFDSIATQDIPKPVPSRNAFDNALFTATAGIYAFGQKAKRAVNTAIAAVKDNTKEISHAVCEWAKLKVCQMWQWYRDNPKEAALILACIVIPIIVGTCWGPLLGAFGFTATGVVAGSIAAGIQAALGNVAAGSLFAILTSAAMGGYGVVIVSSIAWGVTSLVCSSLALAVWNVWRDKKKGEDGGEGDGYEMKDIKVV</sequence>
<accession>A0A6A5Z9W9</accession>
<protein>
    <submittedName>
        <fullName evidence="7">Uncharacterized protein</fullName>
    </submittedName>
</protein>
<evidence type="ECO:0000256" key="6">
    <source>
        <dbReference type="SAM" id="Phobius"/>
    </source>
</evidence>
<gene>
    <name evidence="7" type="ORF">BDV96DRAFT_646540</name>
</gene>
<dbReference type="InterPro" id="IPR038213">
    <property type="entry name" value="IFI6/IFI27-like_sf"/>
</dbReference>
<evidence type="ECO:0000313" key="7">
    <source>
        <dbReference type="EMBL" id="KAF2115547.1"/>
    </source>
</evidence>
<dbReference type="InterPro" id="IPR009311">
    <property type="entry name" value="IFI6/IFI27-like"/>
</dbReference>
<dbReference type="AlphaFoldDB" id="A0A6A5Z9W9"/>
<keyword evidence="4 6" id="KW-1133">Transmembrane helix</keyword>
<feature type="transmembrane region" description="Helical" evidence="6">
    <location>
        <begin position="91"/>
        <end position="115"/>
    </location>
</feature>
<evidence type="ECO:0000256" key="2">
    <source>
        <dbReference type="ARBA" id="ARBA00007262"/>
    </source>
</evidence>
<dbReference type="PANTHER" id="PTHR16932:SF18">
    <property type="entry name" value="INTERFERON, ALPHA-INDUCIBLE PROTEIN 27-LIKE 2"/>
    <property type="match status" value="1"/>
</dbReference>
<evidence type="ECO:0000256" key="4">
    <source>
        <dbReference type="ARBA" id="ARBA00022989"/>
    </source>
</evidence>
<evidence type="ECO:0000313" key="8">
    <source>
        <dbReference type="Proteomes" id="UP000799770"/>
    </source>
</evidence>
<dbReference type="Pfam" id="PF06140">
    <property type="entry name" value="Ifi-6-16"/>
    <property type="match status" value="1"/>
</dbReference>
<dbReference type="Gene3D" id="6.10.110.10">
    <property type="match status" value="1"/>
</dbReference>
<evidence type="ECO:0000256" key="5">
    <source>
        <dbReference type="ARBA" id="ARBA00023136"/>
    </source>
</evidence>
<proteinExistence type="inferred from homology"/>
<name>A0A6A5Z9W9_9PLEO</name>
<dbReference type="EMBL" id="ML977323">
    <property type="protein sequence ID" value="KAF2115547.1"/>
    <property type="molecule type" value="Genomic_DNA"/>
</dbReference>
<dbReference type="Proteomes" id="UP000799770">
    <property type="component" value="Unassembled WGS sequence"/>
</dbReference>
<evidence type="ECO:0000256" key="1">
    <source>
        <dbReference type="ARBA" id="ARBA00004141"/>
    </source>
</evidence>
<organism evidence="7 8">
    <name type="scientific">Lophiotrema nucula</name>
    <dbReference type="NCBI Taxonomy" id="690887"/>
    <lineage>
        <taxon>Eukaryota</taxon>
        <taxon>Fungi</taxon>
        <taxon>Dikarya</taxon>
        <taxon>Ascomycota</taxon>
        <taxon>Pezizomycotina</taxon>
        <taxon>Dothideomycetes</taxon>
        <taxon>Pleosporomycetidae</taxon>
        <taxon>Pleosporales</taxon>
        <taxon>Lophiotremataceae</taxon>
        <taxon>Lophiotrema</taxon>
    </lineage>
</organism>
<keyword evidence="8" id="KW-1185">Reference proteome</keyword>
<dbReference type="OrthoDB" id="440424at2759"/>
<dbReference type="GO" id="GO:0016020">
    <property type="term" value="C:membrane"/>
    <property type="evidence" value="ECO:0007669"/>
    <property type="project" value="UniProtKB-SubCell"/>
</dbReference>
<keyword evidence="5 6" id="KW-0472">Membrane</keyword>
<feature type="transmembrane region" description="Helical" evidence="6">
    <location>
        <begin position="122"/>
        <end position="147"/>
    </location>
</feature>
<comment type="subcellular location">
    <subcellularLocation>
        <location evidence="1">Membrane</location>
        <topology evidence="1">Multi-pass membrane protein</topology>
    </subcellularLocation>
</comment>